<evidence type="ECO:0000313" key="1">
    <source>
        <dbReference type="EMBL" id="GEO02524.1"/>
    </source>
</evidence>
<dbReference type="Proteomes" id="UP000321532">
    <property type="component" value="Unassembled WGS sequence"/>
</dbReference>
<proteinExistence type="predicted"/>
<accession>A0A512AS37</accession>
<sequence length="124" mass="14868">MECLDLNNFASDTSYYIKGRHYEGFIFPKEYKPTITTEERRFTPKTNQVQRAEAILLEQERKYGLKYKRQYIGINKDTGDTLVFIRLMKNGFKEECFDKMVNIGFGEYYEKYQKIRTINLTSKK</sequence>
<name>A0A512AS37_9BACT</name>
<protein>
    <submittedName>
        <fullName evidence="1">Uncharacterized protein</fullName>
    </submittedName>
</protein>
<organism evidence="1 2">
    <name type="scientific">Adhaeribacter aerolatus</name>
    <dbReference type="NCBI Taxonomy" id="670289"/>
    <lineage>
        <taxon>Bacteria</taxon>
        <taxon>Pseudomonadati</taxon>
        <taxon>Bacteroidota</taxon>
        <taxon>Cytophagia</taxon>
        <taxon>Cytophagales</taxon>
        <taxon>Hymenobacteraceae</taxon>
        <taxon>Adhaeribacter</taxon>
    </lineage>
</organism>
<evidence type="ECO:0000313" key="2">
    <source>
        <dbReference type="Proteomes" id="UP000321532"/>
    </source>
</evidence>
<comment type="caution">
    <text evidence="1">The sequence shown here is derived from an EMBL/GenBank/DDBJ whole genome shotgun (WGS) entry which is preliminary data.</text>
</comment>
<dbReference type="EMBL" id="BJYS01000001">
    <property type="protein sequence ID" value="GEO02524.1"/>
    <property type="molecule type" value="Genomic_DNA"/>
</dbReference>
<keyword evidence="2" id="KW-1185">Reference proteome</keyword>
<gene>
    <name evidence="1" type="ORF">AAE02nite_01880</name>
</gene>
<reference evidence="1 2" key="1">
    <citation type="submission" date="2019-07" db="EMBL/GenBank/DDBJ databases">
        <title>Whole genome shotgun sequence of Adhaeribacter aerolatus NBRC 106133.</title>
        <authorList>
            <person name="Hosoyama A."/>
            <person name="Uohara A."/>
            <person name="Ohji S."/>
            <person name="Ichikawa N."/>
        </authorList>
    </citation>
    <scope>NUCLEOTIDE SEQUENCE [LARGE SCALE GENOMIC DNA]</scope>
    <source>
        <strain evidence="1 2">NBRC 106133</strain>
    </source>
</reference>
<dbReference type="AlphaFoldDB" id="A0A512AS37"/>